<comment type="caution">
    <text evidence="1">The sequence shown here is derived from an EMBL/GenBank/DDBJ whole genome shotgun (WGS) entry which is preliminary data.</text>
</comment>
<name>X1L5Q4_9ZZZZ</name>
<dbReference type="AlphaFoldDB" id="X1L5Q4"/>
<accession>X1L5Q4</accession>
<reference evidence="1" key="1">
    <citation type="journal article" date="2014" name="Front. Microbiol.">
        <title>High frequency of phylogenetically diverse reductive dehalogenase-homologous genes in deep subseafloor sedimentary metagenomes.</title>
        <authorList>
            <person name="Kawai M."/>
            <person name="Futagami T."/>
            <person name="Toyoda A."/>
            <person name="Takaki Y."/>
            <person name="Nishi S."/>
            <person name="Hori S."/>
            <person name="Arai W."/>
            <person name="Tsubouchi T."/>
            <person name="Morono Y."/>
            <person name="Uchiyama I."/>
            <person name="Ito T."/>
            <person name="Fujiyama A."/>
            <person name="Inagaki F."/>
            <person name="Takami H."/>
        </authorList>
    </citation>
    <scope>NUCLEOTIDE SEQUENCE</scope>
    <source>
        <strain evidence="1">Expedition CK06-06</strain>
    </source>
</reference>
<protein>
    <submittedName>
        <fullName evidence="1">Uncharacterized protein</fullName>
    </submittedName>
</protein>
<sequence>MDWIGEAKQQVYGDSFYFFYLKDFSCGVNILFLQWLKHLAFAINLLFNSYPESPGH</sequence>
<proteinExistence type="predicted"/>
<gene>
    <name evidence="1" type="ORF">S06H3_18343</name>
</gene>
<organism evidence="1">
    <name type="scientific">marine sediment metagenome</name>
    <dbReference type="NCBI Taxonomy" id="412755"/>
    <lineage>
        <taxon>unclassified sequences</taxon>
        <taxon>metagenomes</taxon>
        <taxon>ecological metagenomes</taxon>
    </lineage>
</organism>
<evidence type="ECO:0000313" key="1">
    <source>
        <dbReference type="EMBL" id="GAI14313.1"/>
    </source>
</evidence>
<dbReference type="EMBL" id="BARV01009262">
    <property type="protein sequence ID" value="GAI14313.1"/>
    <property type="molecule type" value="Genomic_DNA"/>
</dbReference>